<dbReference type="PROSITE" id="PS00086">
    <property type="entry name" value="CYTOCHROME_P450"/>
    <property type="match status" value="1"/>
</dbReference>
<organism evidence="11 12">
    <name type="scientific">Pterulicium gracile</name>
    <dbReference type="NCBI Taxonomy" id="1884261"/>
    <lineage>
        <taxon>Eukaryota</taxon>
        <taxon>Fungi</taxon>
        <taxon>Dikarya</taxon>
        <taxon>Basidiomycota</taxon>
        <taxon>Agaricomycotina</taxon>
        <taxon>Agaricomycetes</taxon>
        <taxon>Agaricomycetidae</taxon>
        <taxon>Agaricales</taxon>
        <taxon>Pleurotineae</taxon>
        <taxon>Pterulaceae</taxon>
        <taxon>Pterulicium</taxon>
    </lineage>
</organism>
<dbReference type="InterPro" id="IPR050364">
    <property type="entry name" value="Cytochrome_P450_fung"/>
</dbReference>
<dbReference type="EMBL" id="ML178814">
    <property type="protein sequence ID" value="TFL07052.1"/>
    <property type="molecule type" value="Genomic_DNA"/>
</dbReference>
<dbReference type="GO" id="GO:0020037">
    <property type="term" value="F:heme binding"/>
    <property type="evidence" value="ECO:0007669"/>
    <property type="project" value="InterPro"/>
</dbReference>
<evidence type="ECO:0000256" key="7">
    <source>
        <dbReference type="ARBA" id="ARBA00023004"/>
    </source>
</evidence>
<keyword evidence="4 9" id="KW-0349">Heme</keyword>
<protein>
    <submittedName>
        <fullName evidence="11">Cytochrome P450</fullName>
    </submittedName>
</protein>
<evidence type="ECO:0000256" key="10">
    <source>
        <dbReference type="RuleBase" id="RU000461"/>
    </source>
</evidence>
<dbReference type="GO" id="GO:0016705">
    <property type="term" value="F:oxidoreductase activity, acting on paired donors, with incorporation or reduction of molecular oxygen"/>
    <property type="evidence" value="ECO:0007669"/>
    <property type="project" value="InterPro"/>
</dbReference>
<dbReference type="PRINTS" id="PR00463">
    <property type="entry name" value="EP450I"/>
</dbReference>
<dbReference type="CDD" id="cd11065">
    <property type="entry name" value="CYP64-like"/>
    <property type="match status" value="1"/>
</dbReference>
<sequence>MFNCSLLACIEKIQQALPPSSLSFPTLMSLFTDTSLVAGTLLICLVGYLLRKSKAEIPLPPGPKGLPVIGALLDFPTSKPWETYSKWAKEYGPLTGLTLLGQPIIIIEDKETAIAILDKTGTAIADRPSTAMLEMTGWTNVLACLLYGPRFREYRKHFARAIGSSTAVQRFFPVINYRASEFVNNILNAKSPQDLVNVINKNIGAIMLYTAYGINLKGDPGHAELMQIAEEGPKEFDIAANPGWLVNYIPIMQHLPSWFPGTAFKREAARSKEVVLGISDALFQAHKLRSDDGTPIPSLAGDYMSDDTTMTEEQISNLKWSTGSFFSAGVDTTASTTTSYFLAMMLHPEVQEKLQREVDSVVGSHRLPELADRPNMPYATAVHKELFRWLPAGPAGVPHKARENVSYGQYVIPNGAMVIANIWGMLHNPAVYKDPFTFNPERHLGPTPEPDPLDVAFGFGRRVCPGNNIADNIIWCFLTNVAATVNVKKPVVDGKVVEPPVEQCHGTVSRPALFDYDISPRRDLSTVHQLTGHVIDAWH</sequence>
<dbReference type="PANTHER" id="PTHR46300">
    <property type="entry name" value="P450, PUTATIVE (EUROFUNG)-RELATED-RELATED"/>
    <property type="match status" value="1"/>
</dbReference>
<evidence type="ECO:0000256" key="1">
    <source>
        <dbReference type="ARBA" id="ARBA00001971"/>
    </source>
</evidence>
<evidence type="ECO:0000256" key="5">
    <source>
        <dbReference type="ARBA" id="ARBA00022723"/>
    </source>
</evidence>
<comment type="pathway">
    <text evidence="2">Secondary metabolite biosynthesis.</text>
</comment>
<name>A0A5C3QYN7_9AGAR</name>
<evidence type="ECO:0000313" key="11">
    <source>
        <dbReference type="EMBL" id="TFL07052.1"/>
    </source>
</evidence>
<accession>A0A5C3QYN7</accession>
<dbReference type="AlphaFoldDB" id="A0A5C3QYN7"/>
<evidence type="ECO:0000256" key="4">
    <source>
        <dbReference type="ARBA" id="ARBA00022617"/>
    </source>
</evidence>
<dbReference type="GO" id="GO:0004497">
    <property type="term" value="F:monooxygenase activity"/>
    <property type="evidence" value="ECO:0007669"/>
    <property type="project" value="UniProtKB-KW"/>
</dbReference>
<dbReference type="GO" id="GO:0005506">
    <property type="term" value="F:iron ion binding"/>
    <property type="evidence" value="ECO:0007669"/>
    <property type="project" value="InterPro"/>
</dbReference>
<dbReference type="InterPro" id="IPR002401">
    <property type="entry name" value="Cyt_P450_E_grp-I"/>
</dbReference>
<keyword evidence="8 10" id="KW-0503">Monooxygenase</keyword>
<gene>
    <name evidence="11" type="ORF">BDV98DRAFT_538459</name>
</gene>
<dbReference type="InterPro" id="IPR017972">
    <property type="entry name" value="Cyt_P450_CS"/>
</dbReference>
<proteinExistence type="inferred from homology"/>
<keyword evidence="5 9" id="KW-0479">Metal-binding</keyword>
<dbReference type="OrthoDB" id="2789670at2759"/>
<evidence type="ECO:0000256" key="6">
    <source>
        <dbReference type="ARBA" id="ARBA00023002"/>
    </source>
</evidence>
<evidence type="ECO:0000256" key="9">
    <source>
        <dbReference type="PIRSR" id="PIRSR602401-1"/>
    </source>
</evidence>
<dbReference type="InterPro" id="IPR036396">
    <property type="entry name" value="Cyt_P450_sf"/>
</dbReference>
<dbReference type="InterPro" id="IPR001128">
    <property type="entry name" value="Cyt_P450"/>
</dbReference>
<keyword evidence="6 10" id="KW-0560">Oxidoreductase</keyword>
<evidence type="ECO:0000256" key="2">
    <source>
        <dbReference type="ARBA" id="ARBA00005179"/>
    </source>
</evidence>
<dbReference type="PANTHER" id="PTHR46300:SF7">
    <property type="entry name" value="P450, PUTATIVE (EUROFUNG)-RELATED"/>
    <property type="match status" value="1"/>
</dbReference>
<evidence type="ECO:0000256" key="3">
    <source>
        <dbReference type="ARBA" id="ARBA00010617"/>
    </source>
</evidence>
<comment type="similarity">
    <text evidence="3 10">Belongs to the cytochrome P450 family.</text>
</comment>
<dbReference type="Pfam" id="PF00067">
    <property type="entry name" value="p450"/>
    <property type="match status" value="1"/>
</dbReference>
<dbReference type="STRING" id="1884261.A0A5C3QYN7"/>
<comment type="cofactor">
    <cofactor evidence="1 9">
        <name>heme</name>
        <dbReference type="ChEBI" id="CHEBI:30413"/>
    </cofactor>
</comment>
<reference evidence="11 12" key="1">
    <citation type="journal article" date="2019" name="Nat. Ecol. Evol.">
        <title>Megaphylogeny resolves global patterns of mushroom evolution.</title>
        <authorList>
            <person name="Varga T."/>
            <person name="Krizsan K."/>
            <person name="Foldi C."/>
            <person name="Dima B."/>
            <person name="Sanchez-Garcia M."/>
            <person name="Sanchez-Ramirez S."/>
            <person name="Szollosi G.J."/>
            <person name="Szarkandi J.G."/>
            <person name="Papp V."/>
            <person name="Albert L."/>
            <person name="Andreopoulos W."/>
            <person name="Angelini C."/>
            <person name="Antonin V."/>
            <person name="Barry K.W."/>
            <person name="Bougher N.L."/>
            <person name="Buchanan P."/>
            <person name="Buyck B."/>
            <person name="Bense V."/>
            <person name="Catcheside P."/>
            <person name="Chovatia M."/>
            <person name="Cooper J."/>
            <person name="Damon W."/>
            <person name="Desjardin D."/>
            <person name="Finy P."/>
            <person name="Geml J."/>
            <person name="Haridas S."/>
            <person name="Hughes K."/>
            <person name="Justo A."/>
            <person name="Karasinski D."/>
            <person name="Kautmanova I."/>
            <person name="Kiss B."/>
            <person name="Kocsube S."/>
            <person name="Kotiranta H."/>
            <person name="LaButti K.M."/>
            <person name="Lechner B.E."/>
            <person name="Liimatainen K."/>
            <person name="Lipzen A."/>
            <person name="Lukacs Z."/>
            <person name="Mihaltcheva S."/>
            <person name="Morgado L.N."/>
            <person name="Niskanen T."/>
            <person name="Noordeloos M.E."/>
            <person name="Ohm R.A."/>
            <person name="Ortiz-Santana B."/>
            <person name="Ovrebo C."/>
            <person name="Racz N."/>
            <person name="Riley R."/>
            <person name="Savchenko A."/>
            <person name="Shiryaev A."/>
            <person name="Soop K."/>
            <person name="Spirin V."/>
            <person name="Szebenyi C."/>
            <person name="Tomsovsky M."/>
            <person name="Tulloss R.E."/>
            <person name="Uehling J."/>
            <person name="Grigoriev I.V."/>
            <person name="Vagvolgyi C."/>
            <person name="Papp T."/>
            <person name="Martin F.M."/>
            <person name="Miettinen O."/>
            <person name="Hibbett D.S."/>
            <person name="Nagy L.G."/>
        </authorList>
    </citation>
    <scope>NUCLEOTIDE SEQUENCE [LARGE SCALE GENOMIC DNA]</scope>
    <source>
        <strain evidence="11 12">CBS 309.79</strain>
    </source>
</reference>
<dbReference type="SUPFAM" id="SSF48264">
    <property type="entry name" value="Cytochrome P450"/>
    <property type="match status" value="1"/>
</dbReference>
<keyword evidence="7 9" id="KW-0408">Iron</keyword>
<dbReference type="PRINTS" id="PR00385">
    <property type="entry name" value="P450"/>
</dbReference>
<dbReference type="Gene3D" id="1.10.630.10">
    <property type="entry name" value="Cytochrome P450"/>
    <property type="match status" value="1"/>
</dbReference>
<dbReference type="Proteomes" id="UP000305067">
    <property type="component" value="Unassembled WGS sequence"/>
</dbReference>
<keyword evidence="12" id="KW-1185">Reference proteome</keyword>
<feature type="binding site" description="axial binding residue" evidence="9">
    <location>
        <position position="464"/>
    </location>
    <ligand>
        <name>heme</name>
        <dbReference type="ChEBI" id="CHEBI:30413"/>
    </ligand>
    <ligandPart>
        <name>Fe</name>
        <dbReference type="ChEBI" id="CHEBI:18248"/>
    </ligandPart>
</feature>
<evidence type="ECO:0000313" key="12">
    <source>
        <dbReference type="Proteomes" id="UP000305067"/>
    </source>
</evidence>
<evidence type="ECO:0000256" key="8">
    <source>
        <dbReference type="ARBA" id="ARBA00023033"/>
    </source>
</evidence>